<dbReference type="InterPro" id="IPR050135">
    <property type="entry name" value="dGTPase-like"/>
</dbReference>
<accession>A0ABT3BN99</accession>
<evidence type="ECO:0000313" key="4">
    <source>
        <dbReference type="Proteomes" id="UP001208245"/>
    </source>
</evidence>
<feature type="domain" description="HD" evidence="2">
    <location>
        <begin position="57"/>
        <end position="177"/>
    </location>
</feature>
<reference evidence="3 4" key="1">
    <citation type="journal article" date="2020" name="Int. J. Syst. Evol. Microbiol.">
        <title>Ureaplasma miroungigenitalium sp. nov. isolated from northern elephant seals (Mirounga angustirostris) and Ureaplasma zalophigenitalium sp. nov. isolated from California sea lions (Zalophus californianus).</title>
        <authorList>
            <person name="Volokhov D.V."/>
            <person name="Gulland F.M."/>
            <person name="Gao Y."/>
            <person name="Chizhikov V.E."/>
        </authorList>
    </citation>
    <scope>NUCLEOTIDE SEQUENCE [LARGE SCALE GENOMIC DNA]</scope>
    <source>
        <strain evidence="3 4">ES3182-GEN</strain>
    </source>
</reference>
<dbReference type="SMART" id="SM00471">
    <property type="entry name" value="HDc"/>
    <property type="match status" value="1"/>
</dbReference>
<dbReference type="SUPFAM" id="SSF109604">
    <property type="entry name" value="HD-domain/PDEase-like"/>
    <property type="match status" value="1"/>
</dbReference>
<dbReference type="EMBL" id="JAOXHL010000004">
    <property type="protein sequence ID" value="MCV3728719.1"/>
    <property type="molecule type" value="Genomic_DNA"/>
</dbReference>
<keyword evidence="1" id="KW-0378">Hydrolase</keyword>
<proteinExistence type="predicted"/>
<evidence type="ECO:0000259" key="2">
    <source>
        <dbReference type="PROSITE" id="PS51831"/>
    </source>
</evidence>
<organism evidence="3 4">
    <name type="scientific">Ureaplasma miroungigenitalium</name>
    <dbReference type="NCBI Taxonomy" id="1042321"/>
    <lineage>
        <taxon>Bacteria</taxon>
        <taxon>Bacillati</taxon>
        <taxon>Mycoplasmatota</taxon>
        <taxon>Mycoplasmoidales</taxon>
        <taxon>Mycoplasmoidaceae</taxon>
        <taxon>Ureaplasma</taxon>
    </lineage>
</organism>
<protein>
    <submittedName>
        <fullName evidence="3">HD domain-containing protein</fullName>
    </submittedName>
</protein>
<dbReference type="PANTHER" id="PTHR11373:SF4">
    <property type="entry name" value="DEOXYNUCLEOSIDE TRIPHOSPHATE TRIPHOSPHOHYDROLASE SAMHD1"/>
    <property type="match status" value="1"/>
</dbReference>
<dbReference type="PANTHER" id="PTHR11373">
    <property type="entry name" value="DEOXYNUCLEOSIDE TRIPHOSPHATE TRIPHOSPHOHYDROLASE"/>
    <property type="match status" value="1"/>
</dbReference>
<dbReference type="Gene3D" id="1.10.3210.10">
    <property type="entry name" value="Hypothetical protein af1432"/>
    <property type="match status" value="1"/>
</dbReference>
<sequence>MRINDLNYINDPILGVITFEDDPWAMEIINSKEFWRLHKVKQLGTSHGGFYSASHTRFTHCVGVYFVVKKMLSKINFIESDTDNLQADKIVVKAAGLLHDIGHGPYSHSFEEALGNYNHEQVGLNIITNPNSEIYQILKKHNIDPHRVASVIDHTVDKKWMHQMISSQIDADRLDYLQRDSHYCGVKFGLLDYDLLFASMIVYQNEIAFHKGAWNVIENILISRYAMFENVYYKDISVTYDTLMQKTLKRVYDLYQKKQRFSNPQALQIFLPFLENKEWTYEDVMLLDDSSFLESFKSFANEDDDILRTLASNWLHNKEFITYETGLVNRVYPIDNSKKEYFYKSTEYYNKKIYDFSNPVRLYKYNNKNEIKISLLEDISIYISALKNEEKMKHKKYIFYRINPDGRDE</sequence>
<dbReference type="Pfam" id="PF01966">
    <property type="entry name" value="HD"/>
    <property type="match status" value="1"/>
</dbReference>
<keyword evidence="4" id="KW-1185">Reference proteome</keyword>
<comment type="caution">
    <text evidence="3">The sequence shown here is derived from an EMBL/GenBank/DDBJ whole genome shotgun (WGS) entry which is preliminary data.</text>
</comment>
<dbReference type="NCBIfam" id="TIGR00277">
    <property type="entry name" value="HDIG"/>
    <property type="match status" value="1"/>
</dbReference>
<evidence type="ECO:0000313" key="3">
    <source>
        <dbReference type="EMBL" id="MCV3728719.1"/>
    </source>
</evidence>
<gene>
    <name evidence="3" type="ORF">OF376_02945</name>
</gene>
<name>A0ABT3BN99_9BACT</name>
<dbReference type="InterPro" id="IPR006675">
    <property type="entry name" value="HDIG_dom"/>
</dbReference>
<dbReference type="RefSeq" id="WP_263822031.1">
    <property type="nucleotide sequence ID" value="NZ_JAOXHL010000004.1"/>
</dbReference>
<dbReference type="PROSITE" id="PS00708">
    <property type="entry name" value="PRO_ENDOPEP_SER"/>
    <property type="match status" value="1"/>
</dbReference>
<dbReference type="CDD" id="cd00077">
    <property type="entry name" value="HDc"/>
    <property type="match status" value="1"/>
</dbReference>
<evidence type="ECO:0000256" key="1">
    <source>
        <dbReference type="ARBA" id="ARBA00022801"/>
    </source>
</evidence>
<dbReference type="InterPro" id="IPR002471">
    <property type="entry name" value="Pept_S9_AS"/>
</dbReference>
<dbReference type="InterPro" id="IPR006674">
    <property type="entry name" value="HD_domain"/>
</dbReference>
<dbReference type="Proteomes" id="UP001208245">
    <property type="component" value="Unassembled WGS sequence"/>
</dbReference>
<dbReference type="PROSITE" id="PS51831">
    <property type="entry name" value="HD"/>
    <property type="match status" value="1"/>
</dbReference>
<dbReference type="InterPro" id="IPR003607">
    <property type="entry name" value="HD/PDEase_dom"/>
</dbReference>